<dbReference type="PANTHER" id="PTHR47245">
    <property type="entry name" value="PEPTIDYLPROLYL ISOMERASE"/>
    <property type="match status" value="1"/>
</dbReference>
<accession>A0A246JYZ2</accession>
<gene>
    <name evidence="6" type="ORF">CDQ91_07785</name>
</gene>
<evidence type="ECO:0000313" key="6">
    <source>
        <dbReference type="EMBL" id="OWQ98382.1"/>
    </source>
</evidence>
<dbReference type="EMBL" id="NISJ01000003">
    <property type="protein sequence ID" value="OWQ98382.1"/>
    <property type="molecule type" value="Genomic_DNA"/>
</dbReference>
<dbReference type="GO" id="GO:0003755">
    <property type="term" value="F:peptidyl-prolyl cis-trans isomerase activity"/>
    <property type="evidence" value="ECO:0007669"/>
    <property type="project" value="UniProtKB-KW"/>
</dbReference>
<evidence type="ECO:0000313" key="7">
    <source>
        <dbReference type="Proteomes" id="UP000197097"/>
    </source>
</evidence>
<organism evidence="6 7">
    <name type="scientific">Sphingopyxis witflariensis</name>
    <dbReference type="NCBI Taxonomy" id="173675"/>
    <lineage>
        <taxon>Bacteria</taxon>
        <taxon>Pseudomonadati</taxon>
        <taxon>Pseudomonadota</taxon>
        <taxon>Alphaproteobacteria</taxon>
        <taxon>Sphingomonadales</taxon>
        <taxon>Sphingomonadaceae</taxon>
        <taxon>Sphingopyxis</taxon>
    </lineage>
</organism>
<keyword evidence="7" id="KW-1185">Reference proteome</keyword>
<protein>
    <recommendedName>
        <fullName evidence="3">peptidylprolyl isomerase</fullName>
        <ecNumber evidence="3">5.2.1.8</ecNumber>
    </recommendedName>
</protein>
<dbReference type="RefSeq" id="WP_088472155.1">
    <property type="nucleotide sequence ID" value="NZ_NISJ01000003.1"/>
</dbReference>
<keyword evidence="4" id="KW-0697">Rotamase</keyword>
<evidence type="ECO:0000259" key="5">
    <source>
        <dbReference type="Pfam" id="PF13145"/>
    </source>
</evidence>
<comment type="caution">
    <text evidence="6">The sequence shown here is derived from an EMBL/GenBank/DDBJ whole genome shotgun (WGS) entry which is preliminary data.</text>
</comment>
<comment type="catalytic activity">
    <reaction evidence="1">
        <text>[protein]-peptidylproline (omega=180) = [protein]-peptidylproline (omega=0)</text>
        <dbReference type="Rhea" id="RHEA:16237"/>
        <dbReference type="Rhea" id="RHEA-COMP:10747"/>
        <dbReference type="Rhea" id="RHEA-COMP:10748"/>
        <dbReference type="ChEBI" id="CHEBI:83833"/>
        <dbReference type="ChEBI" id="CHEBI:83834"/>
        <dbReference type="EC" id="5.2.1.8"/>
    </reaction>
</comment>
<evidence type="ECO:0000256" key="2">
    <source>
        <dbReference type="ARBA" id="ARBA00007656"/>
    </source>
</evidence>
<dbReference type="AlphaFoldDB" id="A0A246JYZ2"/>
<dbReference type="OrthoDB" id="196786at2"/>
<dbReference type="InterPro" id="IPR050245">
    <property type="entry name" value="PrsA_foldase"/>
</dbReference>
<dbReference type="Proteomes" id="UP000197097">
    <property type="component" value="Unassembled WGS sequence"/>
</dbReference>
<reference evidence="6 7" key="1">
    <citation type="journal article" date="2002" name="Int. J. Syst. Evol. Microbiol.">
        <title>Sphingopyxis witflariensis sp. nov., isolated from activated sludge.</title>
        <authorList>
            <person name="Kampfer P."/>
            <person name="Witzenberger R."/>
            <person name="Denner E.B."/>
            <person name="Busse H.J."/>
            <person name="Neef A."/>
        </authorList>
    </citation>
    <scope>NUCLEOTIDE SEQUENCE [LARGE SCALE GENOMIC DNA]</scope>
    <source>
        <strain evidence="6 7">DSM 14551</strain>
    </source>
</reference>
<dbReference type="PANTHER" id="PTHR47245:SF2">
    <property type="entry name" value="PEPTIDYL-PROLYL CIS-TRANS ISOMERASE HP_0175-RELATED"/>
    <property type="match status" value="1"/>
</dbReference>
<proteinExistence type="inferred from homology"/>
<dbReference type="InterPro" id="IPR000297">
    <property type="entry name" value="PPIase_PpiC"/>
</dbReference>
<dbReference type="EC" id="5.2.1.8" evidence="3"/>
<sequence>MTAPSWRARAKSLARNPLFHFVVIGALLFVAFSVRNGGDEQGSSTIEVDEGRVRWLAETFAVQFGHKPNRTELNSMINAYVTEEMSYREALALGLDQDDTIVRRRMIQKYDFLKLDEQPSAPSEAELKQFYQQNAAKYRTPQLVTLCQAYVLAVPDRSVAMVRVRALANDLEQARADVNTAGDPIEIPACLEDADQEELRRLFGVFFAQTMLKLPTGRWIAPVESGYGFHAVLVTSRRDGPPISLEAGRERVLADWRRTASAKLRAERMAQLRSRYDVEIDSGAVAAQAGKR</sequence>
<name>A0A246JYZ2_9SPHN</name>
<feature type="domain" description="PpiC" evidence="5">
    <location>
        <begin position="122"/>
        <end position="247"/>
    </location>
</feature>
<dbReference type="Pfam" id="PF13145">
    <property type="entry name" value="Rotamase_2"/>
    <property type="match status" value="1"/>
</dbReference>
<evidence type="ECO:0000256" key="1">
    <source>
        <dbReference type="ARBA" id="ARBA00000971"/>
    </source>
</evidence>
<comment type="similarity">
    <text evidence="2">Belongs to the PpiC/parvulin rotamase family.</text>
</comment>
<evidence type="ECO:0000256" key="3">
    <source>
        <dbReference type="ARBA" id="ARBA00013194"/>
    </source>
</evidence>
<evidence type="ECO:0000256" key="4">
    <source>
        <dbReference type="ARBA" id="ARBA00023110"/>
    </source>
</evidence>
<keyword evidence="4" id="KW-0413">Isomerase</keyword>